<feature type="region of interest" description="Disordered" evidence="1">
    <location>
        <begin position="275"/>
        <end position="311"/>
    </location>
</feature>
<protein>
    <submittedName>
        <fullName evidence="2">Lipid-transfer protein</fullName>
    </submittedName>
</protein>
<dbReference type="Proteomes" id="UP000325081">
    <property type="component" value="Unassembled WGS sequence"/>
</dbReference>
<sequence>MDGNRDTRYLARHTLDANEQRAGTETNEQWLRQPGRVRFPGRGHYGSTTIETAYWLGWCNSVFLTIYGGICSSNIFIQKQVPLPIPLYKKLCILIILDPVHIPSWSKQIIPNPQIIPLLLRQIPHRFSSFRHHQIVPECVVMRRLHAPGLESHNCRNPPGIASTGVNSFSSLDFASEQMKHGGSLAFWPPIWDISSTDPSRKDWISSGQGSDPEAGQGDLNGVSRKAERISYAASGAVDMPETARTLQLLMDRALRASAGVRHVAAYTPGNLLENMETPTPVPQATRPRVSTEGSATEAWLTRRPISSPTE</sequence>
<accession>A0A5A7QVX4</accession>
<evidence type="ECO:0000313" key="2">
    <source>
        <dbReference type="EMBL" id="GER49126.1"/>
    </source>
</evidence>
<reference evidence="3" key="1">
    <citation type="journal article" date="2019" name="Curr. Biol.">
        <title>Genome Sequence of Striga asiatica Provides Insight into the Evolution of Plant Parasitism.</title>
        <authorList>
            <person name="Yoshida S."/>
            <person name="Kim S."/>
            <person name="Wafula E.K."/>
            <person name="Tanskanen J."/>
            <person name="Kim Y.M."/>
            <person name="Honaas L."/>
            <person name="Yang Z."/>
            <person name="Spallek T."/>
            <person name="Conn C.E."/>
            <person name="Ichihashi Y."/>
            <person name="Cheong K."/>
            <person name="Cui S."/>
            <person name="Der J.P."/>
            <person name="Gundlach H."/>
            <person name="Jiao Y."/>
            <person name="Hori C."/>
            <person name="Ishida J.K."/>
            <person name="Kasahara H."/>
            <person name="Kiba T."/>
            <person name="Kim M.S."/>
            <person name="Koo N."/>
            <person name="Laohavisit A."/>
            <person name="Lee Y.H."/>
            <person name="Lumba S."/>
            <person name="McCourt P."/>
            <person name="Mortimer J.C."/>
            <person name="Mutuku J.M."/>
            <person name="Nomura T."/>
            <person name="Sasaki-Sekimoto Y."/>
            <person name="Seto Y."/>
            <person name="Wang Y."/>
            <person name="Wakatake T."/>
            <person name="Sakakibara H."/>
            <person name="Demura T."/>
            <person name="Yamaguchi S."/>
            <person name="Yoneyama K."/>
            <person name="Manabe R.I."/>
            <person name="Nelson D.C."/>
            <person name="Schulman A.H."/>
            <person name="Timko M.P."/>
            <person name="dePamphilis C.W."/>
            <person name="Choi D."/>
            <person name="Shirasu K."/>
        </authorList>
    </citation>
    <scope>NUCLEOTIDE SEQUENCE [LARGE SCALE GENOMIC DNA]</scope>
    <source>
        <strain evidence="3">cv. UVA1</strain>
    </source>
</reference>
<organism evidence="2 3">
    <name type="scientific">Striga asiatica</name>
    <name type="common">Asiatic witchweed</name>
    <name type="synonym">Buchnera asiatica</name>
    <dbReference type="NCBI Taxonomy" id="4170"/>
    <lineage>
        <taxon>Eukaryota</taxon>
        <taxon>Viridiplantae</taxon>
        <taxon>Streptophyta</taxon>
        <taxon>Embryophyta</taxon>
        <taxon>Tracheophyta</taxon>
        <taxon>Spermatophyta</taxon>
        <taxon>Magnoliopsida</taxon>
        <taxon>eudicotyledons</taxon>
        <taxon>Gunneridae</taxon>
        <taxon>Pentapetalae</taxon>
        <taxon>asterids</taxon>
        <taxon>lamiids</taxon>
        <taxon>Lamiales</taxon>
        <taxon>Orobanchaceae</taxon>
        <taxon>Buchnereae</taxon>
        <taxon>Striga</taxon>
    </lineage>
</organism>
<gene>
    <name evidence="2" type="ORF">STAS_26350</name>
</gene>
<feature type="region of interest" description="Disordered" evidence="1">
    <location>
        <begin position="199"/>
        <end position="224"/>
    </location>
</feature>
<comment type="caution">
    <text evidence="2">The sequence shown here is derived from an EMBL/GenBank/DDBJ whole genome shotgun (WGS) entry which is preliminary data.</text>
</comment>
<dbReference type="AlphaFoldDB" id="A0A5A7QVX4"/>
<dbReference type="EMBL" id="BKCP01008482">
    <property type="protein sequence ID" value="GER49126.1"/>
    <property type="molecule type" value="Genomic_DNA"/>
</dbReference>
<name>A0A5A7QVX4_STRAF</name>
<proteinExistence type="predicted"/>
<evidence type="ECO:0000313" key="3">
    <source>
        <dbReference type="Proteomes" id="UP000325081"/>
    </source>
</evidence>
<evidence type="ECO:0000256" key="1">
    <source>
        <dbReference type="SAM" id="MobiDB-lite"/>
    </source>
</evidence>
<keyword evidence="3" id="KW-1185">Reference proteome</keyword>
<dbReference type="OrthoDB" id="1729580at2759"/>